<dbReference type="NCBIfam" id="TIGR00614">
    <property type="entry name" value="recQ_fam"/>
    <property type="match status" value="1"/>
</dbReference>
<dbReference type="PROSITE" id="PS51192">
    <property type="entry name" value="HELICASE_ATP_BIND_1"/>
    <property type="match status" value="1"/>
</dbReference>
<dbReference type="Gene3D" id="1.10.10.10">
    <property type="entry name" value="Winged helix-like DNA-binding domain superfamily/Winged helix DNA-binding domain"/>
    <property type="match status" value="1"/>
</dbReference>
<dbReference type="InterPro" id="IPR032284">
    <property type="entry name" value="RecQ_Zn-bd"/>
</dbReference>
<evidence type="ECO:0000256" key="4">
    <source>
        <dbReference type="ARBA" id="ARBA00022801"/>
    </source>
</evidence>
<dbReference type="GO" id="GO:0043138">
    <property type="term" value="F:3'-5' DNA helicase activity"/>
    <property type="evidence" value="ECO:0007669"/>
    <property type="project" value="UniProtKB-EC"/>
</dbReference>
<name>A0A6B3LD29_9BACT</name>
<evidence type="ECO:0000256" key="1">
    <source>
        <dbReference type="ARBA" id="ARBA00005446"/>
    </source>
</evidence>
<comment type="catalytic activity">
    <reaction evidence="9">
        <text>Couples ATP hydrolysis with the unwinding of duplex DNA by translocating in the 3'-5' direction.</text>
        <dbReference type="EC" id="5.6.2.4"/>
    </reaction>
</comment>
<evidence type="ECO:0000256" key="10">
    <source>
        <dbReference type="ARBA" id="ARBA00034808"/>
    </source>
</evidence>
<accession>A0A6B3LD29</accession>
<keyword evidence="4" id="KW-0378">Hydrolase</keyword>
<keyword evidence="7" id="KW-0238">DNA-binding</keyword>
<evidence type="ECO:0000256" key="7">
    <source>
        <dbReference type="ARBA" id="ARBA00023125"/>
    </source>
</evidence>
<dbReference type="InterPro" id="IPR011545">
    <property type="entry name" value="DEAD/DEAH_box_helicase_dom"/>
</dbReference>
<organism evidence="13 14">
    <name type="scientific">Sulfuriroseicoccus oceanibius</name>
    <dbReference type="NCBI Taxonomy" id="2707525"/>
    <lineage>
        <taxon>Bacteria</taxon>
        <taxon>Pseudomonadati</taxon>
        <taxon>Verrucomicrobiota</taxon>
        <taxon>Verrucomicrobiia</taxon>
        <taxon>Verrucomicrobiales</taxon>
        <taxon>Verrucomicrobiaceae</taxon>
        <taxon>Sulfuriroseicoccus</taxon>
    </lineage>
</organism>
<sequence>MSQITDTLKQRFGHDQFRDGQREIVEGLVAGRSMLAVFPTGGGKSLCYQLPALLLDGVTLVISPLIALMKDQVDALRSRGIHAARLDSSLTHDEYGEVMRDLANGSLKLLYVAPERLANEGFRQKLASLKIAMVAIDEAHCISEWGHNFRPDYLKLAKLCHTLRVPRVLALTATATPAVANDIRAAFDIAPDDHIQLSFHRHNLDLRVTPLTDSERPPYLLERLKHTDGAVIVYVTLQHTAERIATYLNRNGVPAQAYHAGLPAEQRAAAQDGFMTGNIRIIVATIAFGMGIDKADIRTVIHYNLPKSLENYSQEIGRAGRDGKDSVCELLACRDDLTTLENFTYGDTPEPGATQGLIDRVLRLGDEFDISTYDLSYASDVRLLVVSTLLTYLEMDEWIEATRPFYSVYQVKIARDFDSIVAGYDDRRKAFLRKIFDAAEHKRSWIHFHIDDVAQATGEPRDRIVAALTYLEEAGDIALRLTGVRQGYRLIRKPDNLRDVGRRMNERFAHREQSDLDRIAQVVELAEQSGCITNFLTSHFGESLDQPCGHCCRCRGTSATPLPGANPEPATIEERQQIDQLIRQNHAALRTPRQLARFLTGLSSPATTRARLTRDDTFALLERLPFSDTLTVAESMMGA</sequence>
<comment type="similarity">
    <text evidence="1">Belongs to the helicase family. RecQ subfamily.</text>
</comment>
<dbReference type="InterPro" id="IPR001650">
    <property type="entry name" value="Helicase_C-like"/>
</dbReference>
<dbReference type="FunFam" id="3.40.50.300:FF:001389">
    <property type="entry name" value="ATP-dependent DNA helicase RecQ"/>
    <property type="match status" value="1"/>
</dbReference>
<evidence type="ECO:0000256" key="11">
    <source>
        <dbReference type="ARBA" id="ARBA00044535"/>
    </source>
</evidence>
<dbReference type="Gene3D" id="3.40.50.300">
    <property type="entry name" value="P-loop containing nucleotide triphosphate hydrolases"/>
    <property type="match status" value="2"/>
</dbReference>
<protein>
    <recommendedName>
        <fullName evidence="11">ATP-dependent DNA helicase RecQ</fullName>
        <ecNumber evidence="10">5.6.2.4</ecNumber>
    </recommendedName>
    <alternativeName>
        <fullName evidence="12">DNA 3'-5' helicase RecQ</fullName>
    </alternativeName>
</protein>
<dbReference type="InterPro" id="IPR036388">
    <property type="entry name" value="WH-like_DNA-bd_sf"/>
</dbReference>
<dbReference type="InterPro" id="IPR027417">
    <property type="entry name" value="P-loop_NTPase"/>
</dbReference>
<dbReference type="SMART" id="SM00490">
    <property type="entry name" value="HELICc"/>
    <property type="match status" value="1"/>
</dbReference>
<evidence type="ECO:0000256" key="6">
    <source>
        <dbReference type="ARBA" id="ARBA00022840"/>
    </source>
</evidence>
<dbReference type="GO" id="GO:0005524">
    <property type="term" value="F:ATP binding"/>
    <property type="evidence" value="ECO:0007669"/>
    <property type="project" value="UniProtKB-KW"/>
</dbReference>
<dbReference type="AlphaFoldDB" id="A0A6B3LD29"/>
<keyword evidence="5 13" id="KW-0347">Helicase</keyword>
<evidence type="ECO:0000256" key="2">
    <source>
        <dbReference type="ARBA" id="ARBA00022723"/>
    </source>
</evidence>
<dbReference type="GO" id="GO:0003677">
    <property type="term" value="F:DNA binding"/>
    <property type="evidence" value="ECO:0007669"/>
    <property type="project" value="UniProtKB-KW"/>
</dbReference>
<dbReference type="Pfam" id="PF16124">
    <property type="entry name" value="RecQ_Zn_bind"/>
    <property type="match status" value="1"/>
</dbReference>
<keyword evidence="6" id="KW-0067">ATP-binding</keyword>
<evidence type="ECO:0000313" key="13">
    <source>
        <dbReference type="EMBL" id="QQL45006.1"/>
    </source>
</evidence>
<evidence type="ECO:0000256" key="8">
    <source>
        <dbReference type="ARBA" id="ARBA00023235"/>
    </source>
</evidence>
<dbReference type="SMART" id="SM00487">
    <property type="entry name" value="DEXDc"/>
    <property type="match status" value="1"/>
</dbReference>
<dbReference type="PANTHER" id="PTHR13710">
    <property type="entry name" value="DNA HELICASE RECQ FAMILY MEMBER"/>
    <property type="match status" value="1"/>
</dbReference>
<dbReference type="GO" id="GO:0016787">
    <property type="term" value="F:hydrolase activity"/>
    <property type="evidence" value="ECO:0007669"/>
    <property type="project" value="UniProtKB-KW"/>
</dbReference>
<evidence type="ECO:0000256" key="3">
    <source>
        <dbReference type="ARBA" id="ARBA00022741"/>
    </source>
</evidence>
<dbReference type="EMBL" id="CP066776">
    <property type="protein sequence ID" value="QQL45006.1"/>
    <property type="molecule type" value="Genomic_DNA"/>
</dbReference>
<gene>
    <name evidence="13" type="ORF">G3M56_014265</name>
</gene>
<evidence type="ECO:0000313" key="14">
    <source>
        <dbReference type="Proteomes" id="UP000475117"/>
    </source>
</evidence>
<dbReference type="KEGG" id="soa:G3M56_014265"/>
<keyword evidence="14" id="KW-1185">Reference proteome</keyword>
<dbReference type="GO" id="GO:0006281">
    <property type="term" value="P:DNA repair"/>
    <property type="evidence" value="ECO:0007669"/>
    <property type="project" value="TreeGrafter"/>
</dbReference>
<proteinExistence type="inferred from homology"/>
<dbReference type="Pfam" id="PF00270">
    <property type="entry name" value="DEAD"/>
    <property type="match status" value="1"/>
</dbReference>
<evidence type="ECO:0000256" key="12">
    <source>
        <dbReference type="ARBA" id="ARBA00044550"/>
    </source>
</evidence>
<dbReference type="RefSeq" id="WP_164365370.1">
    <property type="nucleotide sequence ID" value="NZ_CP066776.1"/>
</dbReference>
<dbReference type="PROSITE" id="PS51194">
    <property type="entry name" value="HELICASE_CTER"/>
    <property type="match status" value="1"/>
</dbReference>
<dbReference type="Proteomes" id="UP000475117">
    <property type="component" value="Chromosome"/>
</dbReference>
<dbReference type="GO" id="GO:0009378">
    <property type="term" value="F:four-way junction helicase activity"/>
    <property type="evidence" value="ECO:0007669"/>
    <property type="project" value="TreeGrafter"/>
</dbReference>
<dbReference type="GO" id="GO:0043590">
    <property type="term" value="C:bacterial nucleoid"/>
    <property type="evidence" value="ECO:0007669"/>
    <property type="project" value="TreeGrafter"/>
</dbReference>
<keyword evidence="2" id="KW-0479">Metal-binding</keyword>
<evidence type="ECO:0000256" key="5">
    <source>
        <dbReference type="ARBA" id="ARBA00022806"/>
    </source>
</evidence>
<dbReference type="GO" id="GO:0030894">
    <property type="term" value="C:replisome"/>
    <property type="evidence" value="ECO:0007669"/>
    <property type="project" value="TreeGrafter"/>
</dbReference>
<keyword evidence="8" id="KW-0413">Isomerase</keyword>
<dbReference type="GO" id="GO:0006310">
    <property type="term" value="P:DNA recombination"/>
    <property type="evidence" value="ECO:0007669"/>
    <property type="project" value="InterPro"/>
</dbReference>
<dbReference type="PANTHER" id="PTHR13710:SF105">
    <property type="entry name" value="ATP-DEPENDENT DNA HELICASE Q1"/>
    <property type="match status" value="1"/>
</dbReference>
<dbReference type="Pfam" id="PF00271">
    <property type="entry name" value="Helicase_C"/>
    <property type="match status" value="1"/>
</dbReference>
<dbReference type="GO" id="GO:0005737">
    <property type="term" value="C:cytoplasm"/>
    <property type="evidence" value="ECO:0007669"/>
    <property type="project" value="TreeGrafter"/>
</dbReference>
<keyword evidence="3" id="KW-0547">Nucleotide-binding</keyword>
<dbReference type="CDD" id="cd17920">
    <property type="entry name" value="DEXHc_RecQ"/>
    <property type="match status" value="1"/>
</dbReference>
<dbReference type="InterPro" id="IPR004589">
    <property type="entry name" value="DNA_helicase_ATP-dep_RecQ"/>
</dbReference>
<dbReference type="EC" id="5.6.2.4" evidence="10"/>
<evidence type="ECO:0000256" key="9">
    <source>
        <dbReference type="ARBA" id="ARBA00034617"/>
    </source>
</evidence>
<dbReference type="GO" id="GO:0046872">
    <property type="term" value="F:metal ion binding"/>
    <property type="evidence" value="ECO:0007669"/>
    <property type="project" value="UniProtKB-KW"/>
</dbReference>
<dbReference type="SUPFAM" id="SSF52540">
    <property type="entry name" value="P-loop containing nucleoside triphosphate hydrolases"/>
    <property type="match status" value="1"/>
</dbReference>
<dbReference type="InterPro" id="IPR014001">
    <property type="entry name" value="Helicase_ATP-bd"/>
</dbReference>
<reference evidence="13 14" key="1">
    <citation type="submission" date="2020-12" db="EMBL/GenBank/DDBJ databases">
        <title>Sulforoseuscoccus oceanibium gen. nov., sp. nov., a representative of the phylum Verrucomicrobia with special cytoplasmic membrane, and proposal of Sulforoseuscoccusaceae fam. nov.</title>
        <authorList>
            <person name="Xi F."/>
        </authorList>
    </citation>
    <scope>NUCLEOTIDE SEQUENCE [LARGE SCALE GENOMIC DNA]</scope>
    <source>
        <strain evidence="13 14">T37</strain>
    </source>
</reference>